<dbReference type="KEGG" id="cpat:CLPA_c30750"/>
<keyword evidence="5" id="KW-0347">Helicase</keyword>
<dbReference type="InterPro" id="IPR014001">
    <property type="entry name" value="Helicase_ATP-bd"/>
</dbReference>
<evidence type="ECO:0000313" key="7">
    <source>
        <dbReference type="Proteomes" id="UP000028042"/>
    </source>
</evidence>
<dbReference type="PANTHER" id="PTHR47962">
    <property type="entry name" value="ATP-DEPENDENT HELICASE LHR-RELATED-RELATED"/>
    <property type="match status" value="1"/>
</dbReference>
<reference evidence="6 7" key="3">
    <citation type="journal article" name="Genome Announc.">
        <title>Improved Draft Genome Sequence of Clostridium pasteurianum Strain ATCC 6013 (DSM 525) Using a Hybrid Next-Generation Sequencing Approach.</title>
        <authorList>
            <person name="Pyne M.E."/>
            <person name="Utturkar S."/>
            <person name="Brown S.D."/>
            <person name="Moo-Young M."/>
            <person name="Chung D.A."/>
            <person name="Chou C.P."/>
        </authorList>
    </citation>
    <scope>NUCLEOTIDE SEQUENCE [LARGE SCALE GENOMIC DNA]</scope>
    <source>
        <strain evidence="6 7">ATCC 6013</strain>
    </source>
</reference>
<dbReference type="GO" id="GO:0016887">
    <property type="term" value="F:ATP hydrolysis activity"/>
    <property type="evidence" value="ECO:0007669"/>
    <property type="project" value="TreeGrafter"/>
</dbReference>
<proteinExistence type="predicted"/>
<dbReference type="SMART" id="SM00487">
    <property type="entry name" value="DEXDc"/>
    <property type="match status" value="1"/>
</dbReference>
<evidence type="ECO:0000259" key="3">
    <source>
        <dbReference type="PROSITE" id="PS51192"/>
    </source>
</evidence>
<dbReference type="InterPro" id="IPR027417">
    <property type="entry name" value="P-loop_NTPase"/>
</dbReference>
<accession>A0A0H3J5A6</accession>
<dbReference type="PROSITE" id="PS51192">
    <property type="entry name" value="HELICASE_ATP_BIND_1"/>
    <property type="match status" value="1"/>
</dbReference>
<dbReference type="GO" id="GO:0003677">
    <property type="term" value="F:DNA binding"/>
    <property type="evidence" value="ECO:0007669"/>
    <property type="project" value="TreeGrafter"/>
</dbReference>
<evidence type="ECO:0000256" key="2">
    <source>
        <dbReference type="ARBA" id="ARBA00022840"/>
    </source>
</evidence>
<dbReference type="GeneID" id="93075186"/>
<dbReference type="PATRIC" id="fig|1262449.3.peg.2341"/>
<dbReference type="Gene3D" id="3.40.50.300">
    <property type="entry name" value="P-loop containing nucleotide triphosphate hydrolases"/>
    <property type="match status" value="2"/>
</dbReference>
<feature type="domain" description="Helicase ATP-binding" evidence="3">
    <location>
        <begin position="32"/>
        <end position="211"/>
    </location>
</feature>
<dbReference type="InterPro" id="IPR052511">
    <property type="entry name" value="ATP-dep_Helicase"/>
</dbReference>
<dbReference type="GO" id="GO:0005524">
    <property type="term" value="F:ATP binding"/>
    <property type="evidence" value="ECO:0007669"/>
    <property type="project" value="UniProtKB-KW"/>
</dbReference>
<evidence type="ECO:0000259" key="4">
    <source>
        <dbReference type="PROSITE" id="PS51194"/>
    </source>
</evidence>
<dbReference type="SUPFAM" id="SSF52540">
    <property type="entry name" value="P-loop containing nucleoside triphosphate hydrolases"/>
    <property type="match status" value="1"/>
</dbReference>
<reference evidence="5 8" key="1">
    <citation type="journal article" date="2015" name="Genome Announc.">
        <title>Complete Genome Sequence of the Nitrogen-Fixing and Solvent-Producing Clostridium pasteurianum DSM 525.</title>
        <authorList>
            <person name="Poehlein A."/>
            <person name="Grosse-Honebrink A."/>
            <person name="Zhang Y."/>
            <person name="Minton N.P."/>
            <person name="Daniel R."/>
        </authorList>
    </citation>
    <scope>NUCLEOTIDE SEQUENCE [LARGE SCALE GENOMIC DNA]</scope>
    <source>
        <strain evidence="5">DSM 525</strain>
        <strain evidence="8">DSM 525 / ATCC 6013</strain>
    </source>
</reference>
<evidence type="ECO:0000313" key="6">
    <source>
        <dbReference type="EMBL" id="KRU10863.1"/>
    </source>
</evidence>
<gene>
    <name evidence="5" type="ORF">CLPA_c30750</name>
    <name evidence="6" type="ORF">CP6013_00110</name>
</gene>
<keyword evidence="2" id="KW-0067">ATP-binding</keyword>
<dbReference type="PROSITE" id="PS51194">
    <property type="entry name" value="HELICASE_CTER"/>
    <property type="match status" value="1"/>
</dbReference>
<dbReference type="RefSeq" id="WP_003445462.1">
    <property type="nucleotide sequence ID" value="NZ_ANZB01000007.1"/>
</dbReference>
<feature type="domain" description="Helicase C-terminal" evidence="4">
    <location>
        <begin position="241"/>
        <end position="399"/>
    </location>
</feature>
<name>A0A0H3J5A6_CLOPA</name>
<dbReference type="Pfam" id="PF00271">
    <property type="entry name" value="Helicase_C"/>
    <property type="match status" value="1"/>
</dbReference>
<dbReference type="InterPro" id="IPR011545">
    <property type="entry name" value="DEAD/DEAH_box_helicase_dom"/>
</dbReference>
<protein>
    <submittedName>
        <fullName evidence="5 6">DEAD/DEAH box helicase</fullName>
    </submittedName>
</protein>
<dbReference type="PANTHER" id="PTHR47962:SF5">
    <property type="entry name" value="ATP-DEPENDENT HELICASE LHR-RELATED"/>
    <property type="match status" value="1"/>
</dbReference>
<dbReference type="SMART" id="SM00490">
    <property type="entry name" value="HELICc"/>
    <property type="match status" value="1"/>
</dbReference>
<dbReference type="EMBL" id="CP009268">
    <property type="protein sequence ID" value="AJA53129.1"/>
    <property type="molecule type" value="Genomic_DNA"/>
</dbReference>
<sequence>MSSFNLLSKNMQKKVWDMHWDNFTLIQDKTIPIIINTNKDVVVCSGTASGKTEAAFLPILSLIENSAKEKLKLIYISPLKALINNQFERIENLCNNLEITINAWHGDISQTRKNKFIKNSSGILQITPESIESLLINRTESVSEIFKEVDFIIVDEIHSFLNSARGVQLRSLLYRIENYNLRRPRIIGLSATVENFNFVKEWINFKDKDNVEIVEVKDSDKQLYYSLMHFDCDKSGKKPLELFEDMRNLTKKNKSIIFCNSRGEVEETTVLLNRLAEKEGLLESYYAHHSSIDKKEREYVEKSMAKAGVPKSVVATNSLELGIDIGTIEFVVQVDSTFTVSSLKQRLGRSGRKKDSNQLLQLYTTSKDSLLQSLAVMELLLEKWIEPAEGYPLPYDILFHQIISISNETNGLTLENLLNKIKDILIFNTLDNEKIRILIGHMLEKEYLELIKGSNECIVGIEGERILRSKDFYSVFMSPEEYIVQNGNKKIGQLDRNFQINIGDNIILAGKLWSIISIDTKRGKIYVEKASNAKPPKYSSGERKLNSKILEKMMDILCSKNEFSYINHNALALLNELRKPYEIFKVDPSERIIWRYKDEMCFETFTGTKIFRTLNWMLKSLKVNIQSYDSFGRIKISGVYPLDGILEEISSKKWSNELLFKETKDNEWFKSKYIEYLPEELQYDMHAANEIDIDGTLEYLKEYRFRIIDN</sequence>
<dbReference type="AlphaFoldDB" id="A0A0H3J5A6"/>
<organism evidence="5 8">
    <name type="scientific">Clostridium pasteurianum DSM 525 = ATCC 6013</name>
    <dbReference type="NCBI Taxonomy" id="1262449"/>
    <lineage>
        <taxon>Bacteria</taxon>
        <taxon>Bacillati</taxon>
        <taxon>Bacillota</taxon>
        <taxon>Clostridia</taxon>
        <taxon>Eubacteriales</taxon>
        <taxon>Clostridiaceae</taxon>
        <taxon>Clostridium</taxon>
    </lineage>
</organism>
<keyword evidence="5" id="KW-0378">Hydrolase</keyword>
<dbReference type="Proteomes" id="UP000028042">
    <property type="component" value="Unassembled WGS sequence"/>
</dbReference>
<reference evidence="6" key="2">
    <citation type="submission" date="2015-10" db="EMBL/GenBank/DDBJ databases">
        <title>Improved Draft Genome Sequence of Clostridium pasteurianum Strain ATCC 6013 (DSM 525) Using a Hybrid Next-Generation Sequencing Approach.</title>
        <authorList>
            <person name="Pyne M.E."/>
            <person name="Utturkar S.M."/>
            <person name="Brown S.D."/>
            <person name="Moo-Young M."/>
            <person name="Chung D.A."/>
            <person name="Chou P.C."/>
        </authorList>
    </citation>
    <scope>NUCLEOTIDE SEQUENCE</scope>
    <source>
        <strain evidence="6">ATCC 6013</strain>
    </source>
</reference>
<evidence type="ECO:0000313" key="8">
    <source>
        <dbReference type="Proteomes" id="UP000030905"/>
    </source>
</evidence>
<keyword evidence="8" id="KW-1185">Reference proteome</keyword>
<dbReference type="Proteomes" id="UP000030905">
    <property type="component" value="Chromosome"/>
</dbReference>
<dbReference type="KEGG" id="cpae:CPAST_c30750"/>
<dbReference type="InterPro" id="IPR001650">
    <property type="entry name" value="Helicase_C-like"/>
</dbReference>
<evidence type="ECO:0000256" key="1">
    <source>
        <dbReference type="ARBA" id="ARBA00022741"/>
    </source>
</evidence>
<dbReference type="EMBL" id="JPGY02000001">
    <property type="protein sequence ID" value="KRU10863.1"/>
    <property type="molecule type" value="Genomic_DNA"/>
</dbReference>
<keyword evidence="1" id="KW-0547">Nucleotide-binding</keyword>
<dbReference type="eggNOG" id="COG1201">
    <property type="taxonomic scope" value="Bacteria"/>
</dbReference>
<dbReference type="Pfam" id="PF00270">
    <property type="entry name" value="DEAD"/>
    <property type="match status" value="1"/>
</dbReference>
<dbReference type="GO" id="GO:0004386">
    <property type="term" value="F:helicase activity"/>
    <property type="evidence" value="ECO:0007669"/>
    <property type="project" value="UniProtKB-KW"/>
</dbReference>
<evidence type="ECO:0000313" key="5">
    <source>
        <dbReference type="EMBL" id="AJA53129.1"/>
    </source>
</evidence>